<dbReference type="KEGG" id="tsv:DSM104635_01982"/>
<organism evidence="1 2">
    <name type="scientific">Terricaulis silvestris</name>
    <dbReference type="NCBI Taxonomy" id="2686094"/>
    <lineage>
        <taxon>Bacteria</taxon>
        <taxon>Pseudomonadati</taxon>
        <taxon>Pseudomonadota</taxon>
        <taxon>Alphaproteobacteria</taxon>
        <taxon>Caulobacterales</taxon>
        <taxon>Caulobacteraceae</taxon>
        <taxon>Terricaulis</taxon>
    </lineage>
</organism>
<gene>
    <name evidence="1" type="ORF">DSM104635_01982</name>
</gene>
<name>A0A6I6MP35_9CAUL</name>
<evidence type="ECO:0000313" key="1">
    <source>
        <dbReference type="EMBL" id="QGZ95138.1"/>
    </source>
</evidence>
<accession>A0A6I6MP35</accession>
<protein>
    <submittedName>
        <fullName evidence="1">Uncharacterized protein</fullName>
    </submittedName>
</protein>
<keyword evidence="2" id="KW-1185">Reference proteome</keyword>
<evidence type="ECO:0000313" key="2">
    <source>
        <dbReference type="Proteomes" id="UP000431269"/>
    </source>
</evidence>
<dbReference type="Proteomes" id="UP000431269">
    <property type="component" value="Chromosome"/>
</dbReference>
<dbReference type="AlphaFoldDB" id="A0A6I6MP35"/>
<sequence length="177" mass="19988">MGFKISWIGFRGLSKEDALRSLNAVDTREPDEANEAPFSGAEIPGGWFALFANDFSFASEDRLARLSENCEVVACQVHEGVMVAVSYGYERGQQKWAILHDAQQDLRHIEVTGTPPAAFAQVRERLLKEQDQHDGQEPGVDFVFDVPLETATSVCPYKHDRWRFDWGEPRFTVLELA</sequence>
<dbReference type="RefSeq" id="WP_158766024.1">
    <property type="nucleotide sequence ID" value="NZ_CP047045.1"/>
</dbReference>
<proteinExistence type="predicted"/>
<dbReference type="EMBL" id="CP047045">
    <property type="protein sequence ID" value="QGZ95138.1"/>
    <property type="molecule type" value="Genomic_DNA"/>
</dbReference>
<reference evidence="2" key="1">
    <citation type="submission" date="2019-12" db="EMBL/GenBank/DDBJ databases">
        <title>Complete genome of Terracaulis silvestris 0127_4.</title>
        <authorList>
            <person name="Vieira S."/>
            <person name="Riedel T."/>
            <person name="Sproer C."/>
            <person name="Pascual J."/>
            <person name="Boedeker C."/>
            <person name="Overmann J."/>
        </authorList>
    </citation>
    <scope>NUCLEOTIDE SEQUENCE [LARGE SCALE GENOMIC DNA]</scope>
    <source>
        <strain evidence="2">0127_4</strain>
    </source>
</reference>